<dbReference type="SUPFAM" id="SSF53756">
    <property type="entry name" value="UDP-Glycosyltransferase/glycogen phosphorylase"/>
    <property type="match status" value="2"/>
</dbReference>
<evidence type="ECO:0000256" key="2">
    <source>
        <dbReference type="ARBA" id="ARBA00022676"/>
    </source>
</evidence>
<comment type="caution">
    <text evidence="3">The sequence shown here is derived from an EMBL/GenBank/DDBJ whole genome shotgun (WGS) entry which is preliminary data.</text>
</comment>
<accession>A0A199VH16</accession>
<dbReference type="STRING" id="4615.A0A199VH16"/>
<protein>
    <submittedName>
        <fullName evidence="3">Limonoid UDP-glucosyltransferase</fullName>
    </submittedName>
</protein>
<dbReference type="Proteomes" id="UP000092600">
    <property type="component" value="Unassembled WGS sequence"/>
</dbReference>
<organism evidence="3 4">
    <name type="scientific">Ananas comosus</name>
    <name type="common">Pineapple</name>
    <name type="synonym">Ananas ananas</name>
    <dbReference type="NCBI Taxonomy" id="4615"/>
    <lineage>
        <taxon>Eukaryota</taxon>
        <taxon>Viridiplantae</taxon>
        <taxon>Streptophyta</taxon>
        <taxon>Embryophyta</taxon>
        <taxon>Tracheophyta</taxon>
        <taxon>Spermatophyta</taxon>
        <taxon>Magnoliopsida</taxon>
        <taxon>Liliopsida</taxon>
        <taxon>Poales</taxon>
        <taxon>Bromeliaceae</taxon>
        <taxon>Bromelioideae</taxon>
        <taxon>Ananas</taxon>
    </lineage>
</organism>
<keyword evidence="3" id="KW-0808">Transferase</keyword>
<name>A0A199VH16_ANACO</name>
<gene>
    <name evidence="3" type="ORF">ACMD2_21856</name>
</gene>
<proteinExistence type="inferred from homology"/>
<dbReference type="GO" id="GO:0080043">
    <property type="term" value="F:quercetin 3-O-glucosyltransferase activity"/>
    <property type="evidence" value="ECO:0007669"/>
    <property type="project" value="TreeGrafter"/>
</dbReference>
<comment type="similarity">
    <text evidence="1">Belongs to the UDP-glycosyltransferase family.</text>
</comment>
<dbReference type="PANTHER" id="PTHR11926">
    <property type="entry name" value="GLUCOSYL/GLUCURONOSYL TRANSFERASES"/>
    <property type="match status" value="1"/>
</dbReference>
<dbReference type="Gene3D" id="3.40.50.2000">
    <property type="entry name" value="Glycogen Phosphorylase B"/>
    <property type="match status" value="3"/>
</dbReference>
<evidence type="ECO:0000313" key="3">
    <source>
        <dbReference type="EMBL" id="OAY76303.1"/>
    </source>
</evidence>
<dbReference type="GO" id="GO:0080044">
    <property type="term" value="F:quercetin 7-O-glucosyltransferase activity"/>
    <property type="evidence" value="ECO:0007669"/>
    <property type="project" value="TreeGrafter"/>
</dbReference>
<dbReference type="EMBL" id="LSRQ01001853">
    <property type="protein sequence ID" value="OAY76303.1"/>
    <property type="molecule type" value="Genomic_DNA"/>
</dbReference>
<reference evidence="3 4" key="1">
    <citation type="journal article" date="2016" name="DNA Res.">
        <title>The draft genome of MD-2 pineapple using hybrid error correction of long reads.</title>
        <authorList>
            <person name="Redwan R.M."/>
            <person name="Saidin A."/>
            <person name="Kumar S.V."/>
        </authorList>
    </citation>
    <scope>NUCLEOTIDE SEQUENCE [LARGE SCALE GENOMIC DNA]</scope>
    <source>
        <strain evidence="4">cv. MD2</strain>
        <tissue evidence="3">Leaf</tissue>
    </source>
</reference>
<dbReference type="PANTHER" id="PTHR11926:SF986">
    <property type="entry name" value="UDP-GLYCOSYLTRANSFERASE 84A1"/>
    <property type="match status" value="1"/>
</dbReference>
<sequence length="274" mass="29465">MRHLASAGPPSLAALLRRQTVPVTCVVGSPFLPWALDVAEGLGIPAAVLWVQSCAVFSPTTLPHRLAAFPLSTPTPRLPPRPPAALRRRRPSFLHPSNPYKLLADTILASFGNLGKARWLLANSFNELEHDAIAASPPSALTRRPAHRPLPRGPLNARRRLHVVARRAGKAVCRVRLGLPVIAFPQWGDQVTNAKFLVDVYGVGVRLPAPVEREAVRRCVEAVVGAGPEAEGMRARAAKWKEAAAAAVAEGAVVDRNIQNFATSYAVYSSILVL</sequence>
<evidence type="ECO:0000256" key="1">
    <source>
        <dbReference type="ARBA" id="ARBA00009995"/>
    </source>
</evidence>
<keyword evidence="2" id="KW-0328">Glycosyltransferase</keyword>
<evidence type="ECO:0000313" key="4">
    <source>
        <dbReference type="Proteomes" id="UP000092600"/>
    </source>
</evidence>
<dbReference type="AlphaFoldDB" id="A0A199VH16"/>